<evidence type="ECO:0000256" key="2">
    <source>
        <dbReference type="ARBA" id="ARBA00022630"/>
    </source>
</evidence>
<evidence type="ECO:0000313" key="7">
    <source>
        <dbReference type="EMBL" id="GIH10178.1"/>
    </source>
</evidence>
<dbReference type="SUPFAM" id="SSF51905">
    <property type="entry name" value="FAD/NAD(P)-binding domain"/>
    <property type="match status" value="2"/>
</dbReference>
<protein>
    <submittedName>
        <fullName evidence="7">Pyridine nucleotide-disulfide oxidoreductase</fullName>
    </submittedName>
</protein>
<accession>A0A8J3QIS3</accession>
<organism evidence="7 8">
    <name type="scientific">Rhizocola hellebori</name>
    <dbReference type="NCBI Taxonomy" id="1392758"/>
    <lineage>
        <taxon>Bacteria</taxon>
        <taxon>Bacillati</taxon>
        <taxon>Actinomycetota</taxon>
        <taxon>Actinomycetes</taxon>
        <taxon>Micromonosporales</taxon>
        <taxon>Micromonosporaceae</taxon>
        <taxon>Rhizocola</taxon>
    </lineage>
</organism>
<dbReference type="Pfam" id="PF07992">
    <property type="entry name" value="Pyr_redox_2"/>
    <property type="match status" value="1"/>
</dbReference>
<sequence>MSEQFVIVGAGLAGAKAAESLRGQGFAGQITLFGEEPHRPYERPPLSKGLLLGATTEEDAFVHEPGWYADNEVQLRTGCRVESIDRAERTVTASDGSVTGYHKLLLATGSAPRRLDLPGADLDGVLYLRTLPDAVRLAAVLADAEHVVVIGAGWIGLEVAAAARSRGASVTIVETLALPLQRVLGDEVAQVFLSLHRSRGITFHGNSSVREFRGGKRVTSVVLGDGSELLADVVVAGVGISPNIELARQAGLDTDNGITVDSGLRTSDPRIFAAGDVANAYHPLIGRQIRVEHWANAVNMGEAAAKAMMGQDVVYDQLPYFYSDQFDLGMEYSGYVAPGRYDYMVFRGDPSKYEFLAFWVDEGRVIAGMNTNIWDVQDQIQALVRAGYAGHVADLGRLADPAIPLEDLLVGN</sequence>
<evidence type="ECO:0000259" key="5">
    <source>
        <dbReference type="Pfam" id="PF07992"/>
    </source>
</evidence>
<dbReference type="EMBL" id="BONY01000086">
    <property type="protein sequence ID" value="GIH10178.1"/>
    <property type="molecule type" value="Genomic_DNA"/>
</dbReference>
<dbReference type="Gene3D" id="3.30.390.30">
    <property type="match status" value="1"/>
</dbReference>
<keyword evidence="8" id="KW-1185">Reference proteome</keyword>
<dbReference type="PANTHER" id="PTHR43557:SF2">
    <property type="entry name" value="RIESKE DOMAIN-CONTAINING PROTEIN-RELATED"/>
    <property type="match status" value="1"/>
</dbReference>
<dbReference type="InterPro" id="IPR028202">
    <property type="entry name" value="Reductase_C"/>
</dbReference>
<dbReference type="PRINTS" id="PR00368">
    <property type="entry name" value="FADPNR"/>
</dbReference>
<evidence type="ECO:0000256" key="4">
    <source>
        <dbReference type="ARBA" id="ARBA00023002"/>
    </source>
</evidence>
<dbReference type="InterPro" id="IPR023753">
    <property type="entry name" value="FAD/NAD-binding_dom"/>
</dbReference>
<dbReference type="AlphaFoldDB" id="A0A8J3QIS3"/>
<dbReference type="Proteomes" id="UP000612899">
    <property type="component" value="Unassembled WGS sequence"/>
</dbReference>
<dbReference type="InterPro" id="IPR016156">
    <property type="entry name" value="FAD/NAD-linked_Rdtase_dimer_sf"/>
</dbReference>
<proteinExistence type="predicted"/>
<evidence type="ECO:0000313" key="8">
    <source>
        <dbReference type="Proteomes" id="UP000612899"/>
    </source>
</evidence>
<dbReference type="PANTHER" id="PTHR43557">
    <property type="entry name" value="APOPTOSIS-INDUCING FACTOR 1"/>
    <property type="match status" value="1"/>
</dbReference>
<comment type="caution">
    <text evidence="7">The sequence shown here is derived from an EMBL/GenBank/DDBJ whole genome shotgun (WGS) entry which is preliminary data.</text>
</comment>
<dbReference type="Gene3D" id="3.50.50.60">
    <property type="entry name" value="FAD/NAD(P)-binding domain"/>
    <property type="match status" value="2"/>
</dbReference>
<dbReference type="InterPro" id="IPR050446">
    <property type="entry name" value="FAD-oxidoreductase/Apoptosis"/>
</dbReference>
<keyword evidence="2" id="KW-0285">Flavoprotein</keyword>
<dbReference type="GO" id="GO:0016651">
    <property type="term" value="F:oxidoreductase activity, acting on NAD(P)H"/>
    <property type="evidence" value="ECO:0007669"/>
    <property type="project" value="TreeGrafter"/>
</dbReference>
<comment type="cofactor">
    <cofactor evidence="1">
        <name>FAD</name>
        <dbReference type="ChEBI" id="CHEBI:57692"/>
    </cofactor>
</comment>
<feature type="domain" description="Reductase C-terminal" evidence="6">
    <location>
        <begin position="320"/>
        <end position="409"/>
    </location>
</feature>
<name>A0A8J3QIS3_9ACTN</name>
<dbReference type="PRINTS" id="PR00411">
    <property type="entry name" value="PNDRDTASEI"/>
</dbReference>
<feature type="domain" description="FAD/NAD(P)-binding" evidence="5">
    <location>
        <begin position="4"/>
        <end position="301"/>
    </location>
</feature>
<keyword evidence="4" id="KW-0560">Oxidoreductase</keyword>
<reference evidence="7" key="1">
    <citation type="submission" date="2021-01" db="EMBL/GenBank/DDBJ databases">
        <title>Whole genome shotgun sequence of Rhizocola hellebori NBRC 109834.</title>
        <authorList>
            <person name="Komaki H."/>
            <person name="Tamura T."/>
        </authorList>
    </citation>
    <scope>NUCLEOTIDE SEQUENCE</scope>
    <source>
        <strain evidence="7">NBRC 109834</strain>
    </source>
</reference>
<evidence type="ECO:0000256" key="3">
    <source>
        <dbReference type="ARBA" id="ARBA00022827"/>
    </source>
</evidence>
<dbReference type="RefSeq" id="WP_203913889.1">
    <property type="nucleotide sequence ID" value="NZ_BONY01000086.1"/>
</dbReference>
<dbReference type="InterPro" id="IPR036188">
    <property type="entry name" value="FAD/NAD-bd_sf"/>
</dbReference>
<dbReference type="Pfam" id="PF14759">
    <property type="entry name" value="Reductase_C"/>
    <property type="match status" value="1"/>
</dbReference>
<keyword evidence="3" id="KW-0274">FAD</keyword>
<dbReference type="SUPFAM" id="SSF55424">
    <property type="entry name" value="FAD/NAD-linked reductases, dimerisation (C-terminal) domain"/>
    <property type="match status" value="1"/>
</dbReference>
<evidence type="ECO:0000259" key="6">
    <source>
        <dbReference type="Pfam" id="PF14759"/>
    </source>
</evidence>
<gene>
    <name evidence="7" type="ORF">Rhe02_82450</name>
</gene>
<evidence type="ECO:0000256" key="1">
    <source>
        <dbReference type="ARBA" id="ARBA00001974"/>
    </source>
</evidence>
<dbReference type="GO" id="GO:0005737">
    <property type="term" value="C:cytoplasm"/>
    <property type="evidence" value="ECO:0007669"/>
    <property type="project" value="TreeGrafter"/>
</dbReference>